<dbReference type="GO" id="GO:0005737">
    <property type="term" value="C:cytoplasm"/>
    <property type="evidence" value="ECO:0007669"/>
    <property type="project" value="InterPro"/>
</dbReference>
<comment type="function">
    <text evidence="8">Involved in cytokinesis and septation where it has a role in the localization of F-actin.</text>
</comment>
<dbReference type="GO" id="GO:0051666">
    <property type="term" value="P:actin cortical patch localization"/>
    <property type="evidence" value="ECO:0007669"/>
    <property type="project" value="InterPro"/>
</dbReference>
<dbReference type="Ensembl" id="ENSECAT00000144662.1">
    <property type="protein sequence ID" value="ENSECAP00000056678.1"/>
    <property type="gene ID" value="ENSECAG00000022315.4"/>
</dbReference>
<feature type="domain" description="BAR" evidence="12">
    <location>
        <begin position="1"/>
        <end position="271"/>
    </location>
</feature>
<reference evidence="13" key="3">
    <citation type="submission" date="2025-09" db="UniProtKB">
        <authorList>
            <consortium name="Ensembl"/>
        </authorList>
    </citation>
    <scope>IDENTIFICATION</scope>
    <source>
        <strain evidence="13">Thoroughbred</strain>
    </source>
</reference>
<evidence type="ECO:0000256" key="8">
    <source>
        <dbReference type="ARBA" id="ARBA00059510"/>
    </source>
</evidence>
<evidence type="ECO:0000259" key="12">
    <source>
        <dbReference type="PROSITE" id="PS51021"/>
    </source>
</evidence>
<reference evidence="13" key="2">
    <citation type="submission" date="2025-08" db="UniProtKB">
        <authorList>
            <consortium name="Ensembl"/>
        </authorList>
    </citation>
    <scope>IDENTIFICATION</scope>
    <source>
        <strain evidence="13">Thoroughbred</strain>
    </source>
</reference>
<sequence>MAGRLSLAWEGICPCSVASAQPQVEGSHEVRGWVPRRPVVQEGGVKRSSIACGFLTQSPGPTVKSWVGRITGRADPAHEGPRGLPQRLPWIHMVGWQSWAGGTSSENWGTDSCLDFTTNEEALKSDAQLLEPHGEKSRLLPTSLAAHHLPGRFGSVFPSLNMAVKRREQALQDYRRLQAKVEKYEEKEKTGPVLAKLHQAREELRPVRDDFEAKNKQLLDEMPRFYNSRLDYFQPSFESLIRAQVVYYSEMHKIFGDLTQQLDQPGHPDEQREQENEAKLSELRALSIVADD</sequence>
<evidence type="ECO:0000256" key="1">
    <source>
        <dbReference type="ARBA" id="ARBA00004245"/>
    </source>
</evidence>
<dbReference type="Gene3D" id="1.20.1270.60">
    <property type="entry name" value="Arfaptin homology (AH) domain/BAR domain"/>
    <property type="match status" value="1"/>
</dbReference>
<keyword evidence="7" id="KW-0131">Cell cycle</keyword>
<evidence type="ECO:0000256" key="3">
    <source>
        <dbReference type="ARBA" id="ARBA00022618"/>
    </source>
</evidence>
<dbReference type="InterPro" id="IPR027267">
    <property type="entry name" value="AH/BAR_dom_sf"/>
</dbReference>
<evidence type="ECO:0000256" key="9">
    <source>
        <dbReference type="ARBA" id="ARBA00072988"/>
    </source>
</evidence>
<dbReference type="PANTHER" id="PTHR47174">
    <property type="entry name" value="BRIDGING INTEGRATOR 3"/>
    <property type="match status" value="1"/>
</dbReference>
<dbReference type="GO" id="GO:0006897">
    <property type="term" value="P:endocytosis"/>
    <property type="evidence" value="ECO:0007669"/>
    <property type="project" value="InterPro"/>
</dbReference>
<name>A0A9L0R2L1_HORSE</name>
<dbReference type="SUPFAM" id="SSF103657">
    <property type="entry name" value="BAR/IMD domain-like"/>
    <property type="match status" value="1"/>
</dbReference>
<feature type="coiled-coil region" evidence="10">
    <location>
        <begin position="160"/>
        <end position="187"/>
    </location>
</feature>
<evidence type="ECO:0000256" key="2">
    <source>
        <dbReference type="ARBA" id="ARBA00022490"/>
    </source>
</evidence>
<reference evidence="13 14" key="1">
    <citation type="journal article" date="2009" name="Science">
        <title>Genome sequence, comparative analysis, and population genetics of the domestic horse.</title>
        <authorList>
            <consortium name="Broad Institute Genome Sequencing Platform"/>
            <consortium name="Broad Institute Whole Genome Assembly Team"/>
            <person name="Wade C.M."/>
            <person name="Giulotto E."/>
            <person name="Sigurdsson S."/>
            <person name="Zoli M."/>
            <person name="Gnerre S."/>
            <person name="Imsland F."/>
            <person name="Lear T.L."/>
            <person name="Adelson D.L."/>
            <person name="Bailey E."/>
            <person name="Bellone R.R."/>
            <person name="Bloecker H."/>
            <person name="Distl O."/>
            <person name="Edgar R.C."/>
            <person name="Garber M."/>
            <person name="Leeb T."/>
            <person name="Mauceli E."/>
            <person name="MacLeod J.N."/>
            <person name="Penedo M.C.T."/>
            <person name="Raison J.M."/>
            <person name="Sharpe T."/>
            <person name="Vogel J."/>
            <person name="Andersson L."/>
            <person name="Antczak D.F."/>
            <person name="Biagi T."/>
            <person name="Binns M.M."/>
            <person name="Chowdhary B.P."/>
            <person name="Coleman S.J."/>
            <person name="Della Valle G."/>
            <person name="Fryc S."/>
            <person name="Guerin G."/>
            <person name="Hasegawa T."/>
            <person name="Hill E.W."/>
            <person name="Jurka J."/>
            <person name="Kiialainen A."/>
            <person name="Lindgren G."/>
            <person name="Liu J."/>
            <person name="Magnani E."/>
            <person name="Mickelson J.R."/>
            <person name="Murray J."/>
            <person name="Nergadze S.G."/>
            <person name="Onofrio R."/>
            <person name="Pedroni S."/>
            <person name="Piras M.F."/>
            <person name="Raudsepp T."/>
            <person name="Rocchi M."/>
            <person name="Roeed K.H."/>
            <person name="Ryder O.A."/>
            <person name="Searle S."/>
            <person name="Skow L."/>
            <person name="Swinburne J.E."/>
            <person name="Syvaenen A.C."/>
            <person name="Tozaki T."/>
            <person name="Valberg S.J."/>
            <person name="Vaudin M."/>
            <person name="White J.R."/>
            <person name="Zody M.C."/>
            <person name="Lander E.S."/>
            <person name="Lindblad-Toh K."/>
        </authorList>
    </citation>
    <scope>NUCLEOTIDE SEQUENCE [LARGE SCALE GENOMIC DNA]</scope>
    <source>
        <strain evidence="13 14">Thoroughbred</strain>
    </source>
</reference>
<keyword evidence="6" id="KW-0206">Cytoskeleton</keyword>
<dbReference type="InterPro" id="IPR004148">
    <property type="entry name" value="BAR_dom"/>
</dbReference>
<feature type="compositionally biased region" description="Basic and acidic residues" evidence="11">
    <location>
        <begin position="266"/>
        <end position="279"/>
    </location>
</feature>
<dbReference type="GO" id="GO:0048589">
    <property type="term" value="P:developmental growth"/>
    <property type="evidence" value="ECO:0007669"/>
    <property type="project" value="UniProtKB-ARBA"/>
</dbReference>
<comment type="subcellular location">
    <subcellularLocation>
        <location evidence="1">Cytoplasm</location>
        <location evidence="1">Cytoskeleton</location>
    </subcellularLocation>
</comment>
<dbReference type="SMART" id="SM00721">
    <property type="entry name" value="BAR"/>
    <property type="match status" value="1"/>
</dbReference>
<dbReference type="GO" id="GO:0051301">
    <property type="term" value="P:cell division"/>
    <property type="evidence" value="ECO:0007669"/>
    <property type="project" value="UniProtKB-KW"/>
</dbReference>
<evidence type="ECO:0000256" key="6">
    <source>
        <dbReference type="ARBA" id="ARBA00023212"/>
    </source>
</evidence>
<keyword evidence="14" id="KW-1185">Reference proteome</keyword>
<evidence type="ECO:0000256" key="11">
    <source>
        <dbReference type="SAM" id="MobiDB-lite"/>
    </source>
</evidence>
<keyword evidence="2" id="KW-0963">Cytoplasm</keyword>
<keyword evidence="4 10" id="KW-0175">Coiled coil</keyword>
<dbReference type="PROSITE" id="PS51021">
    <property type="entry name" value="BAR"/>
    <property type="match status" value="1"/>
</dbReference>
<dbReference type="GeneTree" id="ENSGT00950000182882"/>
<protein>
    <recommendedName>
        <fullName evidence="9">Bridging integrator 3</fullName>
    </recommendedName>
</protein>
<accession>A0A9L0R2L1</accession>
<proteinExistence type="predicted"/>
<dbReference type="Pfam" id="PF03114">
    <property type="entry name" value="BAR"/>
    <property type="match status" value="1"/>
</dbReference>
<dbReference type="FunFam" id="1.20.1270.60:FF:000028">
    <property type="entry name" value="Bridging integrator 3 homolog"/>
    <property type="match status" value="1"/>
</dbReference>
<evidence type="ECO:0000256" key="7">
    <source>
        <dbReference type="ARBA" id="ARBA00023306"/>
    </source>
</evidence>
<keyword evidence="5" id="KW-0717">Septation</keyword>
<dbReference type="Proteomes" id="UP000002281">
    <property type="component" value="Chromosome 2"/>
</dbReference>
<evidence type="ECO:0000313" key="13">
    <source>
        <dbReference type="Ensembl" id="ENSECAP00000056678.1"/>
    </source>
</evidence>
<dbReference type="PANTHER" id="PTHR47174:SF3">
    <property type="entry name" value="BRIDGING INTEGRATOR 3"/>
    <property type="match status" value="1"/>
</dbReference>
<dbReference type="InterPro" id="IPR046982">
    <property type="entry name" value="BIN3/RVS161-like"/>
</dbReference>
<dbReference type="AlphaFoldDB" id="A0A9L0R2L1"/>
<evidence type="ECO:0000313" key="14">
    <source>
        <dbReference type="Proteomes" id="UP000002281"/>
    </source>
</evidence>
<evidence type="ECO:0000256" key="10">
    <source>
        <dbReference type="SAM" id="Coils"/>
    </source>
</evidence>
<evidence type="ECO:0000256" key="5">
    <source>
        <dbReference type="ARBA" id="ARBA00023210"/>
    </source>
</evidence>
<feature type="region of interest" description="Disordered" evidence="11">
    <location>
        <begin position="260"/>
        <end position="279"/>
    </location>
</feature>
<gene>
    <name evidence="13" type="primary">BIN3</name>
</gene>
<organism evidence="13 14">
    <name type="scientific">Equus caballus</name>
    <name type="common">Horse</name>
    <dbReference type="NCBI Taxonomy" id="9796"/>
    <lineage>
        <taxon>Eukaryota</taxon>
        <taxon>Metazoa</taxon>
        <taxon>Chordata</taxon>
        <taxon>Craniata</taxon>
        <taxon>Vertebrata</taxon>
        <taxon>Euteleostomi</taxon>
        <taxon>Mammalia</taxon>
        <taxon>Eutheria</taxon>
        <taxon>Laurasiatheria</taxon>
        <taxon>Perissodactyla</taxon>
        <taxon>Equidae</taxon>
        <taxon>Equus</taxon>
    </lineage>
</organism>
<evidence type="ECO:0000256" key="4">
    <source>
        <dbReference type="ARBA" id="ARBA00023054"/>
    </source>
</evidence>
<dbReference type="GO" id="GO:0005856">
    <property type="term" value="C:cytoskeleton"/>
    <property type="evidence" value="ECO:0007669"/>
    <property type="project" value="UniProtKB-SubCell"/>
</dbReference>
<keyword evidence="3" id="KW-0132">Cell division</keyword>